<proteinExistence type="predicted"/>
<feature type="transmembrane region" description="Helical" evidence="1">
    <location>
        <begin position="59"/>
        <end position="82"/>
    </location>
</feature>
<feature type="transmembrane region" description="Helical" evidence="1">
    <location>
        <begin position="178"/>
        <end position="208"/>
    </location>
</feature>
<gene>
    <name evidence="2" type="ORF">VCR5J5_220015</name>
</gene>
<dbReference type="Proteomes" id="UP000049495">
    <property type="component" value="Unassembled WGS sequence"/>
</dbReference>
<keyword evidence="1" id="KW-1133">Transmembrane helix</keyword>
<protein>
    <submittedName>
        <fullName evidence="2">Uncharacterized protein</fullName>
    </submittedName>
</protein>
<accession>A0A822MTR9</accession>
<evidence type="ECO:0000256" key="1">
    <source>
        <dbReference type="SAM" id="Phobius"/>
    </source>
</evidence>
<sequence>MKVSFNWCDLKKIGDTKFVNSMYVWIFVVPLLVKAFEYVEDEKLVFQIFQQPVPISTTLPFSWAMFYFSALCLALGNLVYLIKCPKIIKEHPTYHSYLNEGKKLKQLAQYCEDISFDWGKLAKNIENKRQQILHAKRDFLNIASNTTDQYQEIDAEDPIHYFWPIHEFADTKFTPYRYVCLCLFFVGFALFGMVSIQNFMAVIGFLVAKT</sequence>
<keyword evidence="1" id="KW-0812">Transmembrane</keyword>
<dbReference type="RefSeq" id="WP_055319300.1">
    <property type="nucleotide sequence ID" value="NZ_CAWQCV010000142.1"/>
</dbReference>
<name>A0A822MTR9_9VIBR</name>
<evidence type="ECO:0000313" key="2">
    <source>
        <dbReference type="EMBL" id="CDT26616.1"/>
    </source>
</evidence>
<feature type="transmembrane region" description="Helical" evidence="1">
    <location>
        <begin position="21"/>
        <end position="39"/>
    </location>
</feature>
<reference evidence="3" key="1">
    <citation type="submission" date="2014-06" db="EMBL/GenBank/DDBJ databases">
        <authorList>
            <person name="Le Roux Frederique"/>
        </authorList>
    </citation>
    <scope>NUCLEOTIDE SEQUENCE [LARGE SCALE GENOMIC DNA]</scope>
    <source>
        <strain evidence="3">J5-5</strain>
    </source>
</reference>
<dbReference type="EMBL" id="CCJV01000081">
    <property type="protein sequence ID" value="CDT26616.1"/>
    <property type="molecule type" value="Genomic_DNA"/>
</dbReference>
<evidence type="ECO:0000313" key="3">
    <source>
        <dbReference type="Proteomes" id="UP000049495"/>
    </source>
</evidence>
<comment type="caution">
    <text evidence="2">The sequence shown here is derived from an EMBL/GenBank/DDBJ whole genome shotgun (WGS) entry which is preliminary data.</text>
</comment>
<dbReference type="AlphaFoldDB" id="A0A822MTR9"/>
<keyword evidence="1" id="KW-0472">Membrane</keyword>
<organism evidence="2 3">
    <name type="scientific">Vibrio crassostreae</name>
    <dbReference type="NCBI Taxonomy" id="246167"/>
    <lineage>
        <taxon>Bacteria</taxon>
        <taxon>Pseudomonadati</taxon>
        <taxon>Pseudomonadota</taxon>
        <taxon>Gammaproteobacteria</taxon>
        <taxon>Vibrionales</taxon>
        <taxon>Vibrionaceae</taxon>
        <taxon>Vibrio</taxon>
    </lineage>
</organism>